<proteinExistence type="predicted"/>
<feature type="region of interest" description="Disordered" evidence="1">
    <location>
        <begin position="345"/>
        <end position="377"/>
    </location>
</feature>
<dbReference type="AlphaFoldDB" id="A0A8J4TLX4"/>
<organism evidence="3 4">
    <name type="scientific">Paragonimus heterotremus</name>
    <dbReference type="NCBI Taxonomy" id="100268"/>
    <lineage>
        <taxon>Eukaryota</taxon>
        <taxon>Metazoa</taxon>
        <taxon>Spiralia</taxon>
        <taxon>Lophotrochozoa</taxon>
        <taxon>Platyhelminthes</taxon>
        <taxon>Trematoda</taxon>
        <taxon>Digenea</taxon>
        <taxon>Plagiorchiida</taxon>
        <taxon>Troglotremata</taxon>
        <taxon>Troglotrematidae</taxon>
        <taxon>Paragonimus</taxon>
    </lineage>
</organism>
<evidence type="ECO:0000256" key="1">
    <source>
        <dbReference type="SAM" id="MobiDB-lite"/>
    </source>
</evidence>
<evidence type="ECO:0000256" key="2">
    <source>
        <dbReference type="SAM" id="Phobius"/>
    </source>
</evidence>
<comment type="caution">
    <text evidence="3">The sequence shown here is derived from an EMBL/GenBank/DDBJ whole genome shotgun (WGS) entry which is preliminary data.</text>
</comment>
<feature type="compositionally biased region" description="Basic and acidic residues" evidence="1">
    <location>
        <begin position="356"/>
        <end position="377"/>
    </location>
</feature>
<name>A0A8J4TLX4_9TREM</name>
<dbReference type="EMBL" id="LUCH01002129">
    <property type="protein sequence ID" value="KAF5401954.1"/>
    <property type="molecule type" value="Genomic_DNA"/>
</dbReference>
<feature type="transmembrane region" description="Helical" evidence="2">
    <location>
        <begin position="306"/>
        <end position="335"/>
    </location>
</feature>
<keyword evidence="2" id="KW-0472">Membrane</keyword>
<reference evidence="3" key="1">
    <citation type="submission" date="2019-05" db="EMBL/GenBank/DDBJ databases">
        <title>Annotation for the trematode Paragonimus heterotremus.</title>
        <authorList>
            <person name="Choi Y.-J."/>
        </authorList>
    </citation>
    <scope>NUCLEOTIDE SEQUENCE</scope>
    <source>
        <strain evidence="3">LC</strain>
    </source>
</reference>
<sequence>MKYPMALLLIPVISLLNPLKGIRWSKCLFVLACFLTSMTNAAVRNITFELLRKLDFEDVLVGANPALIFITPGECSICERFESVYLEFAADPLYTGITIDLLNFQGDIYHVNSSIVPWNIPLESPVILLADSERKLPYCGYLHHLHLTNAIHQFSNGVRSARLTDANFEHDTQASTGSTTGDWLIIFDLVNTSALQVYDGLALSLHARGISLGIVDPSKSTQTGKRFDVSRQPSEQPSMLMLHRSQVYRYSGTLKRFDFAPVLQFALNSFHEHQAHAIPRPRMQFDEILDWTVEHYLELEAQYGSFVILVAGIFVLFLVASSIGLLLVTCFWMAGSFEHAEKVGRTGSSSVDVDDEPLHEAGDNAEEHRSMRKLKEN</sequence>
<accession>A0A8J4TLX4</accession>
<dbReference type="OrthoDB" id="72053at2759"/>
<dbReference type="Proteomes" id="UP000748531">
    <property type="component" value="Unassembled WGS sequence"/>
</dbReference>
<keyword evidence="4" id="KW-1185">Reference proteome</keyword>
<dbReference type="PANTHER" id="PTHR19991:SF2">
    <property type="entry name" value="GH08893P"/>
    <property type="match status" value="1"/>
</dbReference>
<keyword evidence="2" id="KW-1133">Transmembrane helix</keyword>
<evidence type="ECO:0000313" key="3">
    <source>
        <dbReference type="EMBL" id="KAF5401954.1"/>
    </source>
</evidence>
<evidence type="ECO:0000313" key="4">
    <source>
        <dbReference type="Proteomes" id="UP000748531"/>
    </source>
</evidence>
<gene>
    <name evidence="3" type="ORF">PHET_04507</name>
</gene>
<protein>
    <submittedName>
        <fullName evidence="3">Thioredoxin domain-containing protein</fullName>
    </submittedName>
</protein>
<dbReference type="PANTHER" id="PTHR19991">
    <property type="entry name" value="L 2 01289"/>
    <property type="match status" value="1"/>
</dbReference>
<keyword evidence="2" id="KW-0812">Transmembrane</keyword>